<reference evidence="2" key="1">
    <citation type="submission" date="2023-04" db="EMBL/GenBank/DDBJ databases">
        <title>Candida boidinii NBRC 10035.</title>
        <authorList>
            <person name="Ichikawa N."/>
            <person name="Sato H."/>
            <person name="Tonouchi N."/>
        </authorList>
    </citation>
    <scope>NUCLEOTIDE SEQUENCE</scope>
    <source>
        <strain evidence="2">NBRC 10035</strain>
    </source>
</reference>
<dbReference type="Proteomes" id="UP001165120">
    <property type="component" value="Unassembled WGS sequence"/>
</dbReference>
<dbReference type="EMBL" id="BSXN01007858">
    <property type="protein sequence ID" value="GME85488.1"/>
    <property type="molecule type" value="Genomic_DNA"/>
</dbReference>
<evidence type="ECO:0000313" key="2">
    <source>
        <dbReference type="EMBL" id="GME85488.1"/>
    </source>
</evidence>
<organism evidence="2 3">
    <name type="scientific">Candida boidinii</name>
    <name type="common">Yeast</name>
    <dbReference type="NCBI Taxonomy" id="5477"/>
    <lineage>
        <taxon>Eukaryota</taxon>
        <taxon>Fungi</taxon>
        <taxon>Dikarya</taxon>
        <taxon>Ascomycota</taxon>
        <taxon>Saccharomycotina</taxon>
        <taxon>Pichiomycetes</taxon>
        <taxon>Pichiales</taxon>
        <taxon>Pichiaceae</taxon>
        <taxon>Ogataea</taxon>
        <taxon>Ogataea/Candida clade</taxon>
    </lineage>
</organism>
<sequence>MANTMLVLAGVCFPDLFASLLQDKTAHSASKIYLLLLDRLSYSSETDREEARELQDKGGNNDVGESTYNQIISQDGSVIDVTPFGELEWKKQLSISQVLTMEKITLIKLPEKSRTNVSKLMPFIAYLETKIISEITLSRNNSNKDSTPKFIFIITHLFELFANYFSQVVLSEENEESVVTHSNMISIRWSEYNAQYLSLVLYRLKKLSVTLNCKVILNVSPEIMERLHMIFLPKLYNPYDGGAMTLKEKLVSMTQSEDEQLVDPSIIDLKSVLNRWL</sequence>
<feature type="chain" id="PRO_5040882159" evidence="1">
    <location>
        <begin position="19"/>
        <end position="277"/>
    </location>
</feature>
<gene>
    <name evidence="2" type="ORF">Cboi02_000695700</name>
</gene>
<feature type="signal peptide" evidence="1">
    <location>
        <begin position="1"/>
        <end position="18"/>
    </location>
</feature>
<name>A0A9W6TCK4_CANBO</name>
<keyword evidence="3" id="KW-1185">Reference proteome</keyword>
<dbReference type="AlphaFoldDB" id="A0A9W6TCK4"/>
<accession>A0A9W6TCK4</accession>
<protein>
    <submittedName>
        <fullName evidence="2">Unnamed protein product</fullName>
    </submittedName>
</protein>
<evidence type="ECO:0000256" key="1">
    <source>
        <dbReference type="SAM" id="SignalP"/>
    </source>
</evidence>
<keyword evidence="1" id="KW-0732">Signal</keyword>
<proteinExistence type="predicted"/>
<evidence type="ECO:0000313" key="3">
    <source>
        <dbReference type="Proteomes" id="UP001165120"/>
    </source>
</evidence>
<comment type="caution">
    <text evidence="2">The sequence shown here is derived from an EMBL/GenBank/DDBJ whole genome shotgun (WGS) entry which is preliminary data.</text>
</comment>